<name>A0A1Y1RTU3_9SPIO</name>
<comment type="caution">
    <text evidence="2">The sequence shown here is derived from an EMBL/GenBank/DDBJ whole genome shotgun (WGS) entry which is preliminary data.</text>
</comment>
<dbReference type="Proteomes" id="UP000192343">
    <property type="component" value="Unassembled WGS sequence"/>
</dbReference>
<proteinExistence type="predicted"/>
<dbReference type="AlphaFoldDB" id="A0A1Y1RTU3"/>
<dbReference type="RefSeq" id="WP_083052699.1">
    <property type="nucleotide sequence ID" value="NZ_MWQY01000025.1"/>
</dbReference>
<sequence>MDKSMMEMMQSFSEDGDDAPPSSSEDLIDPEGMRELASAMGEGVRFVSATPVSDSSGSMGYTALFEYDDISRVRINPMLGAPTDEEESADGDAVTFGFDRAGRPRLTISIQQSGEDEDESDEYDEQSPEEAAMMASMMKPFLGGMAFSVAVKIDSGIHSTDASYVDGDTVTIMDFQMDKILDNEKLFSKVVASSSVSEKDIQKDLAAAGVCIEAKETVTVDFR</sequence>
<accession>A0A1Y1RTU3</accession>
<feature type="region of interest" description="Disordered" evidence="1">
    <location>
        <begin position="1"/>
        <end position="29"/>
    </location>
</feature>
<keyword evidence="3" id="KW-1185">Reference proteome</keyword>
<dbReference type="OrthoDB" id="5516374at2"/>
<evidence type="ECO:0000256" key="1">
    <source>
        <dbReference type="SAM" id="MobiDB-lite"/>
    </source>
</evidence>
<evidence type="ECO:0000313" key="2">
    <source>
        <dbReference type="EMBL" id="ORC31206.1"/>
    </source>
</evidence>
<gene>
    <name evidence="2" type="ORF">B4O97_16975</name>
</gene>
<reference evidence="2 3" key="1">
    <citation type="submission" date="2017-03" db="EMBL/GenBank/DDBJ databases">
        <title>Draft Genome sequence of Marispirochaeta sp. strain JC444.</title>
        <authorList>
            <person name="Shivani Y."/>
            <person name="Subhash Y."/>
            <person name="Sasikala C."/>
            <person name="Ramana C."/>
        </authorList>
    </citation>
    <scope>NUCLEOTIDE SEQUENCE [LARGE SCALE GENOMIC DNA]</scope>
    <source>
        <strain evidence="2 3">JC444</strain>
    </source>
</reference>
<evidence type="ECO:0000313" key="3">
    <source>
        <dbReference type="Proteomes" id="UP000192343"/>
    </source>
</evidence>
<protein>
    <submittedName>
        <fullName evidence="2">Uncharacterized protein</fullName>
    </submittedName>
</protein>
<dbReference type="EMBL" id="MWQY01000025">
    <property type="protein sequence ID" value="ORC31206.1"/>
    <property type="molecule type" value="Genomic_DNA"/>
</dbReference>
<organism evidence="2 3">
    <name type="scientific">Marispirochaeta aestuarii</name>
    <dbReference type="NCBI Taxonomy" id="1963862"/>
    <lineage>
        <taxon>Bacteria</taxon>
        <taxon>Pseudomonadati</taxon>
        <taxon>Spirochaetota</taxon>
        <taxon>Spirochaetia</taxon>
        <taxon>Spirochaetales</taxon>
        <taxon>Spirochaetaceae</taxon>
        <taxon>Marispirochaeta</taxon>
    </lineage>
</organism>